<protein>
    <recommendedName>
        <fullName evidence="16">Probable oxaloacetate decarboxylase gamma chain</fullName>
        <ecNumber evidence="16">7.2.4.2</ecNumber>
    </recommendedName>
</protein>
<keyword evidence="7 16" id="KW-1003">Cell membrane</keyword>
<sequence>MTDIAPQLMQAASMMAIGMIAVFFFLTLLVAATQQLAKLAPPIDDSIPSQTSNPNSTSQHSKLDPKLVAVISSAVQQYRNNHKV</sequence>
<dbReference type="InterPro" id="IPR005899">
    <property type="entry name" value="Na_pump_deCOase"/>
</dbReference>
<evidence type="ECO:0000256" key="13">
    <source>
        <dbReference type="ARBA" id="ARBA00023136"/>
    </source>
</evidence>
<dbReference type="GO" id="GO:0015081">
    <property type="term" value="F:sodium ion transmembrane transporter activity"/>
    <property type="evidence" value="ECO:0007669"/>
    <property type="project" value="UniProtKB-UniRule"/>
</dbReference>
<dbReference type="GO" id="GO:0008948">
    <property type="term" value="F:oxaloacetate decarboxylase activity"/>
    <property type="evidence" value="ECO:0007669"/>
    <property type="project" value="UniProtKB-UniRule"/>
</dbReference>
<keyword evidence="9 16" id="KW-1278">Translocase</keyword>
<evidence type="ECO:0000313" key="20">
    <source>
        <dbReference type="Proteomes" id="UP000286482"/>
    </source>
</evidence>
<accession>A0A420EA25</accession>
<evidence type="ECO:0000256" key="3">
    <source>
        <dbReference type="ARBA" id="ARBA00004162"/>
    </source>
</evidence>
<dbReference type="AlphaFoldDB" id="A0A420EA25"/>
<evidence type="ECO:0000256" key="15">
    <source>
        <dbReference type="ARBA" id="ARBA00048176"/>
    </source>
</evidence>
<dbReference type="RefSeq" id="WP_120355549.1">
    <property type="nucleotide sequence ID" value="NZ_RAQO01000007.1"/>
</dbReference>
<evidence type="ECO:0000256" key="6">
    <source>
        <dbReference type="ARBA" id="ARBA00022448"/>
    </source>
</evidence>
<comment type="cofactor">
    <cofactor evidence="1 16 17">
        <name>Na(+)</name>
        <dbReference type="ChEBI" id="CHEBI:29101"/>
    </cofactor>
</comment>
<evidence type="ECO:0000256" key="10">
    <source>
        <dbReference type="ARBA" id="ARBA00022989"/>
    </source>
</evidence>
<evidence type="ECO:0000256" key="7">
    <source>
        <dbReference type="ARBA" id="ARBA00022475"/>
    </source>
</evidence>
<evidence type="ECO:0000256" key="1">
    <source>
        <dbReference type="ARBA" id="ARBA00001959"/>
    </source>
</evidence>
<keyword evidence="8 16" id="KW-0812">Transmembrane</keyword>
<dbReference type="GO" id="GO:0015451">
    <property type="term" value="F:decarboxylation-driven active transmembrane transporter activity"/>
    <property type="evidence" value="ECO:0007669"/>
    <property type="project" value="UniProtKB-EC"/>
</dbReference>
<comment type="similarity">
    <text evidence="4 16 17">Belongs to the OadG family.</text>
</comment>
<keyword evidence="11 16" id="KW-0915">Sodium</keyword>
<proteinExistence type="inferred from homology"/>
<dbReference type="NCBIfam" id="TIGR01195">
    <property type="entry name" value="oadG_fam"/>
    <property type="match status" value="1"/>
</dbReference>
<dbReference type="EC" id="7.2.4.2" evidence="16"/>
<comment type="caution">
    <text evidence="19">The sequence shown here is derived from an EMBL/GenBank/DDBJ whole genome shotgun (WGS) entry which is preliminary data.</text>
</comment>
<keyword evidence="12 16" id="KW-0406">Ion transport</keyword>
<keyword evidence="13 16" id="KW-0472">Membrane</keyword>
<dbReference type="InterPro" id="IPR023424">
    <property type="entry name" value="OadG"/>
</dbReference>
<dbReference type="Pfam" id="PF04277">
    <property type="entry name" value="OAD_gamma"/>
    <property type="match status" value="1"/>
</dbReference>
<evidence type="ECO:0000256" key="16">
    <source>
        <dbReference type="HAMAP-Rule" id="MF_00404"/>
    </source>
</evidence>
<evidence type="ECO:0000256" key="17">
    <source>
        <dbReference type="RuleBase" id="RU004278"/>
    </source>
</evidence>
<evidence type="ECO:0000313" key="19">
    <source>
        <dbReference type="EMBL" id="RKF17525.1"/>
    </source>
</evidence>
<evidence type="ECO:0000256" key="12">
    <source>
        <dbReference type="ARBA" id="ARBA00023065"/>
    </source>
</evidence>
<evidence type="ECO:0000256" key="14">
    <source>
        <dbReference type="ARBA" id="ARBA00023201"/>
    </source>
</evidence>
<feature type="compositionally biased region" description="Polar residues" evidence="18">
    <location>
        <begin position="47"/>
        <end position="60"/>
    </location>
</feature>
<dbReference type="EMBL" id="RAQO01000007">
    <property type="protein sequence ID" value="RKF17525.1"/>
    <property type="molecule type" value="Genomic_DNA"/>
</dbReference>
<dbReference type="GO" id="GO:0036376">
    <property type="term" value="P:sodium ion export across plasma membrane"/>
    <property type="evidence" value="ECO:0007669"/>
    <property type="project" value="InterPro"/>
</dbReference>
<comment type="function">
    <text evidence="2 16 17">Catalyzes the decarboxylation of oxaloacetate coupled to Na(+) translocation.</text>
</comment>
<evidence type="ECO:0000256" key="5">
    <source>
        <dbReference type="ARBA" id="ARBA00011869"/>
    </source>
</evidence>
<dbReference type="OrthoDB" id="6215597at2"/>
<name>A0A420EA25_9ALTE</name>
<keyword evidence="14 16" id="KW-0739">Sodium transport</keyword>
<reference evidence="19 20" key="1">
    <citation type="submission" date="2018-09" db="EMBL/GenBank/DDBJ databases">
        <authorList>
            <person name="Wang Z."/>
        </authorList>
    </citation>
    <scope>NUCLEOTIDE SEQUENCE [LARGE SCALE GENOMIC DNA]</scope>
    <source>
        <strain evidence="19 20">ALS 81</strain>
    </source>
</reference>
<feature type="region of interest" description="Disordered" evidence="18">
    <location>
        <begin position="42"/>
        <end position="64"/>
    </location>
</feature>
<evidence type="ECO:0000256" key="2">
    <source>
        <dbReference type="ARBA" id="ARBA00003002"/>
    </source>
</evidence>
<comment type="catalytic activity">
    <reaction evidence="15 16 17">
        <text>oxaloacetate + 2 Na(+)(in) + H(+) = pyruvate + 2 Na(+)(out) + CO2</text>
        <dbReference type="Rhea" id="RHEA:57724"/>
        <dbReference type="ChEBI" id="CHEBI:15361"/>
        <dbReference type="ChEBI" id="CHEBI:15378"/>
        <dbReference type="ChEBI" id="CHEBI:16452"/>
        <dbReference type="ChEBI" id="CHEBI:16526"/>
        <dbReference type="ChEBI" id="CHEBI:29101"/>
        <dbReference type="EC" id="7.2.4.2"/>
    </reaction>
</comment>
<evidence type="ECO:0000256" key="8">
    <source>
        <dbReference type="ARBA" id="ARBA00022692"/>
    </source>
</evidence>
<keyword evidence="6 16" id="KW-0813">Transport</keyword>
<evidence type="ECO:0000256" key="18">
    <source>
        <dbReference type="SAM" id="MobiDB-lite"/>
    </source>
</evidence>
<keyword evidence="10 16" id="KW-1133">Transmembrane helix</keyword>
<gene>
    <name evidence="16" type="primary">oadG</name>
    <name evidence="19" type="ORF">DBZ36_13895</name>
</gene>
<evidence type="ECO:0000256" key="9">
    <source>
        <dbReference type="ARBA" id="ARBA00022967"/>
    </source>
</evidence>
<organism evidence="19 20">
    <name type="scientific">Alginatibacterium sediminis</name>
    <dbReference type="NCBI Taxonomy" id="2164068"/>
    <lineage>
        <taxon>Bacteria</taxon>
        <taxon>Pseudomonadati</taxon>
        <taxon>Pseudomonadota</taxon>
        <taxon>Gammaproteobacteria</taxon>
        <taxon>Alteromonadales</taxon>
        <taxon>Alteromonadaceae</taxon>
        <taxon>Alginatibacterium</taxon>
    </lineage>
</organism>
<dbReference type="Proteomes" id="UP000286482">
    <property type="component" value="Unassembled WGS sequence"/>
</dbReference>
<keyword evidence="20" id="KW-1185">Reference proteome</keyword>
<dbReference type="GO" id="GO:0005886">
    <property type="term" value="C:plasma membrane"/>
    <property type="evidence" value="ECO:0007669"/>
    <property type="project" value="UniProtKB-SubCell"/>
</dbReference>
<dbReference type="HAMAP" id="MF_00404">
    <property type="entry name" value="OadG"/>
    <property type="match status" value="1"/>
</dbReference>
<evidence type="ECO:0000256" key="4">
    <source>
        <dbReference type="ARBA" id="ARBA00005844"/>
    </source>
</evidence>
<comment type="subunit">
    <text evidence="5 16">Heterotrimer of an alpha, a beta and a gamma subunit.</text>
</comment>
<comment type="subcellular location">
    <subcellularLocation>
        <location evidence="3 16 17">Cell membrane</location>
        <topology evidence="3 16 17">Single-pass membrane protein</topology>
    </subcellularLocation>
</comment>
<evidence type="ECO:0000256" key="11">
    <source>
        <dbReference type="ARBA" id="ARBA00023053"/>
    </source>
</evidence>